<dbReference type="Proteomes" id="UP000177622">
    <property type="component" value="Unassembled WGS sequence"/>
</dbReference>
<name>A0A1F5LK61_PENAI</name>
<keyword evidence="2" id="KW-1133">Transmembrane helix</keyword>
<sequence>MSLGSLPRWQSALFGAIQFANTAYFETNIPIGVVITTLFEYTDGSVISALAVLETPTLINTEPYQKIEFPETGKLENGPAGRNDTVPREGPEDTRQFLWNLRQKFIRNAVPFLGGSLLSLAAIYFLSLYGFIDMDINDITYNMPGPVLYWTIAGIALIFSASPDSNAVTNDRSLARRRLQSQKGFLSLYPGLDVFLSDSDWAEFLRRYRWYIAESLKEHNGIDLLDTLEITVFENQEVFEGVSTATIREHFQQWATTAIQEEQGVSPDMLQYSNFAAARYRFCLSVDEESLQSVLEAPFDYYSDKGAIVNMLSGWWKEEPEEYDPEDYDSEDLEDGKLKDSLIERWDPIEGCTLENVGWMKVSFRDVGVRAFAKLAEHNEWDSLYVRPFEICHYL</sequence>
<reference evidence="3 4" key="1">
    <citation type="journal article" date="2016" name="Sci. Rep.">
        <title>Penicillium arizonense, a new, genome sequenced fungal species, reveals a high chemical diversity in secreted metabolites.</title>
        <authorList>
            <person name="Grijseels S."/>
            <person name="Nielsen J.C."/>
            <person name="Randelovic M."/>
            <person name="Nielsen J."/>
            <person name="Nielsen K.F."/>
            <person name="Workman M."/>
            <person name="Frisvad J.C."/>
        </authorList>
    </citation>
    <scope>NUCLEOTIDE SEQUENCE [LARGE SCALE GENOMIC DNA]</scope>
    <source>
        <strain evidence="3 4">CBS 141311</strain>
    </source>
</reference>
<evidence type="ECO:0000313" key="3">
    <source>
        <dbReference type="EMBL" id="OGE53507.1"/>
    </source>
</evidence>
<keyword evidence="2" id="KW-0812">Transmembrane</keyword>
<dbReference type="EMBL" id="LXJU01000007">
    <property type="protein sequence ID" value="OGE53507.1"/>
    <property type="molecule type" value="Genomic_DNA"/>
</dbReference>
<dbReference type="AlphaFoldDB" id="A0A1F5LK61"/>
<evidence type="ECO:0000256" key="1">
    <source>
        <dbReference type="SAM" id="MobiDB-lite"/>
    </source>
</evidence>
<keyword evidence="4" id="KW-1185">Reference proteome</keyword>
<protein>
    <submittedName>
        <fullName evidence="3">Uncharacterized protein</fullName>
    </submittedName>
</protein>
<keyword evidence="2" id="KW-0472">Membrane</keyword>
<dbReference type="GeneID" id="34575920"/>
<gene>
    <name evidence="3" type="ORF">PENARI_c007G10797</name>
</gene>
<evidence type="ECO:0000256" key="2">
    <source>
        <dbReference type="SAM" id="Phobius"/>
    </source>
</evidence>
<comment type="caution">
    <text evidence="3">The sequence shown here is derived from an EMBL/GenBank/DDBJ whole genome shotgun (WGS) entry which is preliminary data.</text>
</comment>
<accession>A0A1F5LK61</accession>
<dbReference type="RefSeq" id="XP_022488945.1">
    <property type="nucleotide sequence ID" value="XM_022631186.1"/>
</dbReference>
<dbReference type="STRING" id="1835702.A0A1F5LK61"/>
<proteinExistence type="predicted"/>
<feature type="transmembrane region" description="Helical" evidence="2">
    <location>
        <begin position="105"/>
        <end position="127"/>
    </location>
</feature>
<feature type="transmembrane region" description="Helical" evidence="2">
    <location>
        <begin position="147"/>
        <end position="168"/>
    </location>
</feature>
<evidence type="ECO:0000313" key="4">
    <source>
        <dbReference type="Proteomes" id="UP000177622"/>
    </source>
</evidence>
<organism evidence="3 4">
    <name type="scientific">Penicillium arizonense</name>
    <dbReference type="NCBI Taxonomy" id="1835702"/>
    <lineage>
        <taxon>Eukaryota</taxon>
        <taxon>Fungi</taxon>
        <taxon>Dikarya</taxon>
        <taxon>Ascomycota</taxon>
        <taxon>Pezizomycotina</taxon>
        <taxon>Eurotiomycetes</taxon>
        <taxon>Eurotiomycetidae</taxon>
        <taxon>Eurotiales</taxon>
        <taxon>Aspergillaceae</taxon>
        <taxon>Penicillium</taxon>
    </lineage>
</organism>
<dbReference type="OrthoDB" id="4424523at2759"/>
<feature type="region of interest" description="Disordered" evidence="1">
    <location>
        <begin position="70"/>
        <end position="91"/>
    </location>
</feature>